<evidence type="ECO:0000256" key="4">
    <source>
        <dbReference type="ARBA" id="ARBA00023136"/>
    </source>
</evidence>
<dbReference type="OMA" id="IMFIVMT"/>
<evidence type="ECO:0000256" key="1">
    <source>
        <dbReference type="ARBA" id="ARBA00004127"/>
    </source>
</evidence>
<dbReference type="GO" id="GO:0012505">
    <property type="term" value="C:endomembrane system"/>
    <property type="evidence" value="ECO:0007669"/>
    <property type="project" value="UniProtKB-SubCell"/>
</dbReference>
<keyword evidence="7" id="KW-1185">Reference proteome</keyword>
<dbReference type="InterPro" id="IPR006838">
    <property type="entry name" value="ADTRP_AIG1"/>
</dbReference>
<protein>
    <submittedName>
        <fullName evidence="6">Uncharacterized protein</fullName>
    </submittedName>
</protein>
<gene>
    <name evidence="6" type="ORF">PPRIM_AZ9-3.1.T0960043</name>
</gene>
<keyword evidence="4 5" id="KW-0472">Membrane</keyword>
<organism evidence="6 7">
    <name type="scientific">Paramecium primaurelia</name>
    <dbReference type="NCBI Taxonomy" id="5886"/>
    <lineage>
        <taxon>Eukaryota</taxon>
        <taxon>Sar</taxon>
        <taxon>Alveolata</taxon>
        <taxon>Ciliophora</taxon>
        <taxon>Intramacronucleata</taxon>
        <taxon>Oligohymenophorea</taxon>
        <taxon>Peniculida</taxon>
        <taxon>Parameciidae</taxon>
        <taxon>Paramecium</taxon>
    </lineage>
</organism>
<comment type="subcellular location">
    <subcellularLocation>
        <location evidence="1">Endomembrane system</location>
        <topology evidence="1">Multi-pass membrane protein</topology>
    </subcellularLocation>
</comment>
<evidence type="ECO:0000256" key="2">
    <source>
        <dbReference type="ARBA" id="ARBA00022692"/>
    </source>
</evidence>
<name>A0A8S1P1L6_PARPR</name>
<evidence type="ECO:0000256" key="5">
    <source>
        <dbReference type="SAM" id="Phobius"/>
    </source>
</evidence>
<dbReference type="EMBL" id="CAJJDM010000099">
    <property type="protein sequence ID" value="CAD8094484.1"/>
    <property type="molecule type" value="Genomic_DNA"/>
</dbReference>
<reference evidence="6" key="1">
    <citation type="submission" date="2021-01" db="EMBL/GenBank/DDBJ databases">
        <authorList>
            <consortium name="Genoscope - CEA"/>
            <person name="William W."/>
        </authorList>
    </citation>
    <scope>NUCLEOTIDE SEQUENCE</scope>
</reference>
<proteinExistence type="predicted"/>
<comment type="caution">
    <text evidence="6">The sequence shown here is derived from an EMBL/GenBank/DDBJ whole genome shotgun (WGS) entry which is preliminary data.</text>
</comment>
<keyword evidence="3 5" id="KW-1133">Transmembrane helix</keyword>
<dbReference type="Pfam" id="PF04750">
    <property type="entry name" value="Far-17a_AIG1"/>
    <property type="match status" value="1"/>
</dbReference>
<evidence type="ECO:0000256" key="3">
    <source>
        <dbReference type="ARBA" id="ARBA00022989"/>
    </source>
</evidence>
<evidence type="ECO:0000313" key="6">
    <source>
        <dbReference type="EMBL" id="CAD8094484.1"/>
    </source>
</evidence>
<dbReference type="GO" id="GO:0016020">
    <property type="term" value="C:membrane"/>
    <property type="evidence" value="ECO:0007669"/>
    <property type="project" value="InterPro"/>
</dbReference>
<evidence type="ECO:0000313" key="7">
    <source>
        <dbReference type="Proteomes" id="UP000688137"/>
    </source>
</evidence>
<accession>A0A8S1P1L6</accession>
<dbReference type="Proteomes" id="UP000688137">
    <property type="component" value="Unassembled WGS sequence"/>
</dbReference>
<dbReference type="AlphaFoldDB" id="A0A8S1P1L6"/>
<feature type="transmembrane region" description="Helical" evidence="5">
    <location>
        <begin position="75"/>
        <end position="98"/>
    </location>
</feature>
<keyword evidence="2 5" id="KW-0812">Transmembrane</keyword>
<sequence>MIPTIIHLVQLIVHTYFMYINFDSKSIEEFWNQIKYLTNISNLCMYSFLIPQIVEDIKFIRRRGWLINIPRHHTFTHYAYQCMNPIIFIVMTMFWTMFLIDPKLIFADRDISQIDMVLMFYVHGGNWILMQLNQFEKQPHLKMRVKGLIYFVYVILYFGIYGLHYLIYEQHVYGFQALLSKFELVSMYAILFATLFGLDVLYNKVLFKPRHNFVQIKNH</sequence>
<feature type="transmembrane region" description="Helical" evidence="5">
    <location>
        <begin position="147"/>
        <end position="167"/>
    </location>
</feature>
<feature type="transmembrane region" description="Helical" evidence="5">
    <location>
        <begin position="187"/>
        <end position="207"/>
    </location>
</feature>